<dbReference type="InterPro" id="IPR036770">
    <property type="entry name" value="Ankyrin_rpt-contain_sf"/>
</dbReference>
<keyword evidence="4" id="KW-1185">Reference proteome</keyword>
<dbReference type="InterPro" id="IPR052050">
    <property type="entry name" value="SecEffector_AnkRepeat"/>
</dbReference>
<reference evidence="2" key="2">
    <citation type="submission" date="2019-06" db="EMBL/GenBank/DDBJ databases">
        <title>Genomics analysis of Aphanomyces spp. identifies a new class of oomycete effector associated with host adaptation.</title>
        <authorList>
            <person name="Gaulin E."/>
        </authorList>
    </citation>
    <scope>NUCLEOTIDE SEQUENCE</scope>
    <source>
        <strain evidence="2">CBS 578.67</strain>
    </source>
</reference>
<dbReference type="Gene3D" id="1.25.40.20">
    <property type="entry name" value="Ankyrin repeat-containing domain"/>
    <property type="match status" value="1"/>
</dbReference>
<accession>A0A485LJD2</accession>
<dbReference type="EMBL" id="VJMH01007017">
    <property type="protein sequence ID" value="KAF0686042.1"/>
    <property type="molecule type" value="Genomic_DNA"/>
</dbReference>
<dbReference type="OrthoDB" id="69020at2759"/>
<dbReference type="SUPFAM" id="SSF48403">
    <property type="entry name" value="Ankyrin repeat"/>
    <property type="match status" value="1"/>
</dbReference>
<dbReference type="Pfam" id="PF12796">
    <property type="entry name" value="Ank_2"/>
    <property type="match status" value="1"/>
</dbReference>
<evidence type="ECO:0000313" key="4">
    <source>
        <dbReference type="Proteomes" id="UP000332933"/>
    </source>
</evidence>
<reference evidence="3 4" key="1">
    <citation type="submission" date="2019-03" db="EMBL/GenBank/DDBJ databases">
        <authorList>
            <person name="Gaulin E."/>
            <person name="Dumas B."/>
        </authorList>
    </citation>
    <scope>NUCLEOTIDE SEQUENCE [LARGE SCALE GENOMIC DNA]</scope>
    <source>
        <strain evidence="3">CBS 568.67</strain>
    </source>
</reference>
<feature type="compositionally biased region" description="Acidic residues" evidence="1">
    <location>
        <begin position="409"/>
        <end position="419"/>
    </location>
</feature>
<dbReference type="Proteomes" id="UP000332933">
    <property type="component" value="Unassembled WGS sequence"/>
</dbReference>
<evidence type="ECO:0000313" key="3">
    <source>
        <dbReference type="EMBL" id="VFT98804.1"/>
    </source>
</evidence>
<feature type="region of interest" description="Disordered" evidence="1">
    <location>
        <begin position="399"/>
        <end position="427"/>
    </location>
</feature>
<name>A0A485LJD2_9STRA</name>
<protein>
    <submittedName>
        <fullName evidence="3">Aste57867_22136 protein</fullName>
    </submittedName>
</protein>
<organism evidence="3 4">
    <name type="scientific">Aphanomyces stellatus</name>
    <dbReference type="NCBI Taxonomy" id="120398"/>
    <lineage>
        <taxon>Eukaryota</taxon>
        <taxon>Sar</taxon>
        <taxon>Stramenopiles</taxon>
        <taxon>Oomycota</taxon>
        <taxon>Saprolegniomycetes</taxon>
        <taxon>Saprolegniales</taxon>
        <taxon>Verrucalvaceae</taxon>
        <taxon>Aphanomyces</taxon>
    </lineage>
</organism>
<evidence type="ECO:0000313" key="2">
    <source>
        <dbReference type="EMBL" id="KAF0686042.1"/>
    </source>
</evidence>
<evidence type="ECO:0000256" key="1">
    <source>
        <dbReference type="SAM" id="MobiDB-lite"/>
    </source>
</evidence>
<sequence length="427" mass="46621">MNVVFGSCELASLIIQYQDGMPGRLLPIAPIIRCPRCTDFDFTHAPVHYHDDKDADRKGATAGHYIERDVFPFHNSCGAPGVRVLLEYCPALVNGLIAAAAATGSVALLDSLHTAITSRWLPRHRLRFSRPRTSSVCLMTPQPLDLAAANGRMDAIRFLVSHAYPATTAAIGGAAAAGHLDVVQYLHHRPCYSRCSTTALEHAVRGGHFAVARYLVRHRLDPWTYLWHGIEQGRFTWDDVGMQAESIVFDGPLWIDTKSVTQTDDVTTRVYWRVVLPYAAGSVVVCRVNGHPLPCLGVNEIARLLRQTALPYRLEVLSTTSLVESTVEWLRGAFQDVADDHNAGDVDSQMDGGASAPFGIVLTLNPMRKRGATDAAAATIAQSGLAAISSRLQRRTSFVGSNLKPNMQDDMDSSSDEDISFSPSWVS</sequence>
<dbReference type="InterPro" id="IPR002110">
    <property type="entry name" value="Ankyrin_rpt"/>
</dbReference>
<proteinExistence type="predicted"/>
<dbReference type="PANTHER" id="PTHR46586">
    <property type="entry name" value="ANKYRIN REPEAT-CONTAINING PROTEIN"/>
    <property type="match status" value="1"/>
</dbReference>
<gene>
    <name evidence="3" type="primary">Aste57867_22136</name>
    <name evidence="2" type="ORF">As57867_022067</name>
    <name evidence="3" type="ORF">ASTE57867_22136</name>
</gene>
<dbReference type="AlphaFoldDB" id="A0A485LJD2"/>
<dbReference type="PANTHER" id="PTHR46586:SF3">
    <property type="entry name" value="ANKYRIN REPEAT-CONTAINING PROTEIN"/>
    <property type="match status" value="1"/>
</dbReference>
<dbReference type="EMBL" id="CAADRA010007043">
    <property type="protein sequence ID" value="VFT98804.1"/>
    <property type="molecule type" value="Genomic_DNA"/>
</dbReference>